<dbReference type="Pfam" id="PF01032">
    <property type="entry name" value="FecCD"/>
    <property type="match status" value="1"/>
</dbReference>
<accession>A0A1Q6DSI2</accession>
<evidence type="ECO:0000256" key="8">
    <source>
        <dbReference type="SAM" id="Phobius"/>
    </source>
</evidence>
<dbReference type="GO" id="GO:0022857">
    <property type="term" value="F:transmembrane transporter activity"/>
    <property type="evidence" value="ECO:0007669"/>
    <property type="project" value="InterPro"/>
</dbReference>
<keyword evidence="3" id="KW-0813">Transport</keyword>
<dbReference type="PANTHER" id="PTHR30472">
    <property type="entry name" value="FERRIC ENTEROBACTIN TRANSPORT SYSTEM PERMEASE PROTEIN"/>
    <property type="match status" value="1"/>
</dbReference>
<dbReference type="STRING" id="1903181.BTN85_1948"/>
<feature type="transmembrane region" description="Helical" evidence="8">
    <location>
        <begin position="304"/>
        <end position="322"/>
    </location>
</feature>
<dbReference type="EMBL" id="MSDW01000002">
    <property type="protein sequence ID" value="OKY77298.1"/>
    <property type="molecule type" value="Genomic_DNA"/>
</dbReference>
<dbReference type="Gene3D" id="1.10.3470.10">
    <property type="entry name" value="ABC transporter involved in vitamin B12 uptake, BtuC"/>
    <property type="match status" value="1"/>
</dbReference>
<evidence type="ECO:0000256" key="5">
    <source>
        <dbReference type="ARBA" id="ARBA00022692"/>
    </source>
</evidence>
<sequence>MNGETERSQEIKKYKKILNRKTSFLLISSFLLFISILLSFLLGPVPISIKDIAYVFMGKGTEIATNVLWNIRILRVLTAIVAGIGLSISGAVMQSVLKNPLASPYTLGISHAAAFGAAFAVIFLGAGTAQTGGTIVLNNPYIVPISAFFWSLVCTLIILLLAKLKKASPATMILTGIALGSLFTAGYSSMQYFADQTQLSTIVYWTFGDIGRATWTDLGLMTLFVAPSIAYFTYKGWDYNILDSGDDVAKSLGINVEKLRIKGMLLSSFITSLIISFVGIIGFIGLVVPHIIRKIIGGDEKFLIPSSCLIGALILLVSDTGARTAFTPIVLPVGIVTSFLGAPLFIYLVIKGREYW</sequence>
<evidence type="ECO:0000256" key="3">
    <source>
        <dbReference type="ARBA" id="ARBA00022448"/>
    </source>
</evidence>
<evidence type="ECO:0000313" key="9">
    <source>
        <dbReference type="EMBL" id="OKY77298.1"/>
    </source>
</evidence>
<comment type="similarity">
    <text evidence="2">Belongs to the binding-protein-dependent transport system permease family. FecCD subfamily.</text>
</comment>
<reference evidence="9" key="1">
    <citation type="submission" date="2016-12" db="EMBL/GenBank/DDBJ databases">
        <title>Discovery of methanogenic haloarchaea.</title>
        <authorList>
            <person name="Sorokin D.Y."/>
            <person name="Makarova K.S."/>
            <person name="Abbas B."/>
            <person name="Ferrer M."/>
            <person name="Golyshin P.N."/>
        </authorList>
    </citation>
    <scope>NUCLEOTIDE SEQUENCE [LARGE SCALE GENOMIC DNA]</scope>
    <source>
        <strain evidence="9">HMET1</strain>
    </source>
</reference>
<dbReference type="InterPro" id="IPR037294">
    <property type="entry name" value="ABC_BtuC-like"/>
</dbReference>
<feature type="transmembrane region" description="Helical" evidence="8">
    <location>
        <begin position="173"/>
        <end position="194"/>
    </location>
</feature>
<protein>
    <submittedName>
        <fullName evidence="9">ABC-type Fe(3+)-siderophore transport system permease component</fullName>
    </submittedName>
</protein>
<dbReference type="CDD" id="cd06550">
    <property type="entry name" value="TM_ABC_iron-siderophores_like"/>
    <property type="match status" value="1"/>
</dbReference>
<evidence type="ECO:0000256" key="2">
    <source>
        <dbReference type="ARBA" id="ARBA00007935"/>
    </source>
</evidence>
<dbReference type="FunCoup" id="A0A1Q6DSI2">
    <property type="interactions" value="11"/>
</dbReference>
<keyword evidence="4" id="KW-1003">Cell membrane</keyword>
<dbReference type="InterPro" id="IPR000522">
    <property type="entry name" value="ABC_transptr_permease_BtuC"/>
</dbReference>
<keyword evidence="5 8" id="KW-0812">Transmembrane</keyword>
<feature type="transmembrane region" description="Helical" evidence="8">
    <location>
        <begin position="141"/>
        <end position="161"/>
    </location>
</feature>
<feature type="transmembrane region" description="Helical" evidence="8">
    <location>
        <begin position="265"/>
        <end position="292"/>
    </location>
</feature>
<dbReference type="GO" id="GO:0005886">
    <property type="term" value="C:plasma membrane"/>
    <property type="evidence" value="ECO:0007669"/>
    <property type="project" value="UniProtKB-SubCell"/>
</dbReference>
<proteinExistence type="inferred from homology"/>
<gene>
    <name evidence="9" type="ORF">BTN85_1948</name>
</gene>
<evidence type="ECO:0000256" key="6">
    <source>
        <dbReference type="ARBA" id="ARBA00022989"/>
    </source>
</evidence>
<evidence type="ECO:0000256" key="7">
    <source>
        <dbReference type="ARBA" id="ARBA00023136"/>
    </source>
</evidence>
<comment type="subcellular location">
    <subcellularLocation>
        <location evidence="1">Cell membrane</location>
        <topology evidence="1">Multi-pass membrane protein</topology>
    </subcellularLocation>
</comment>
<dbReference type="FunFam" id="1.10.3470.10:FF:000001">
    <property type="entry name" value="Vitamin B12 ABC transporter permease BtuC"/>
    <property type="match status" value="1"/>
</dbReference>
<dbReference type="GO" id="GO:0033214">
    <property type="term" value="P:siderophore-iron import into cell"/>
    <property type="evidence" value="ECO:0007669"/>
    <property type="project" value="TreeGrafter"/>
</dbReference>
<dbReference type="PANTHER" id="PTHR30472:SF25">
    <property type="entry name" value="ABC TRANSPORTER PERMEASE PROTEIN MJ0876-RELATED"/>
    <property type="match status" value="1"/>
</dbReference>
<feature type="transmembrane region" description="Helical" evidence="8">
    <location>
        <begin position="105"/>
        <end position="129"/>
    </location>
</feature>
<keyword evidence="6 8" id="KW-1133">Transmembrane helix</keyword>
<comment type="caution">
    <text evidence="9">The sequence shown here is derived from an EMBL/GenBank/DDBJ whole genome shotgun (WGS) entry which is preliminary data.</text>
</comment>
<feature type="transmembrane region" description="Helical" evidence="8">
    <location>
        <begin position="329"/>
        <end position="350"/>
    </location>
</feature>
<name>A0A1Q6DSI2_METT1</name>
<dbReference type="SUPFAM" id="SSF81345">
    <property type="entry name" value="ABC transporter involved in vitamin B12 uptake, BtuC"/>
    <property type="match status" value="1"/>
</dbReference>
<feature type="transmembrane region" description="Helical" evidence="8">
    <location>
        <begin position="24"/>
        <end position="49"/>
    </location>
</feature>
<evidence type="ECO:0000256" key="4">
    <source>
        <dbReference type="ARBA" id="ARBA00022475"/>
    </source>
</evidence>
<dbReference type="InParanoid" id="A0A1Q6DSI2"/>
<keyword evidence="10" id="KW-1185">Reference proteome</keyword>
<organism evidence="9 10">
    <name type="scientific">Methanohalarchaeum thermophilum</name>
    <dbReference type="NCBI Taxonomy" id="1903181"/>
    <lineage>
        <taxon>Archaea</taxon>
        <taxon>Methanobacteriati</taxon>
        <taxon>Methanobacteriota</taxon>
        <taxon>Methanonatronarchaeia</taxon>
        <taxon>Methanonatronarchaeales</taxon>
        <taxon>Methanonatronarchaeaceae</taxon>
        <taxon>Candidatus Methanohalarchaeum</taxon>
    </lineage>
</organism>
<dbReference type="AlphaFoldDB" id="A0A1Q6DSI2"/>
<evidence type="ECO:0000256" key="1">
    <source>
        <dbReference type="ARBA" id="ARBA00004651"/>
    </source>
</evidence>
<evidence type="ECO:0000313" key="10">
    <source>
        <dbReference type="Proteomes" id="UP000185744"/>
    </source>
</evidence>
<feature type="transmembrane region" description="Helical" evidence="8">
    <location>
        <begin position="69"/>
        <end position="93"/>
    </location>
</feature>
<dbReference type="Proteomes" id="UP000185744">
    <property type="component" value="Unassembled WGS sequence"/>
</dbReference>
<feature type="transmembrane region" description="Helical" evidence="8">
    <location>
        <begin position="214"/>
        <end position="234"/>
    </location>
</feature>
<keyword evidence="7 8" id="KW-0472">Membrane</keyword>